<feature type="signal peptide" evidence="1">
    <location>
        <begin position="1"/>
        <end position="23"/>
    </location>
</feature>
<proteinExistence type="predicted"/>
<dbReference type="RefSeq" id="WP_005237629.1">
    <property type="nucleotide sequence ID" value="NZ_PUAP01000006.1"/>
</dbReference>
<dbReference type="EMBL" id="PUAP01000006">
    <property type="protein sequence ID" value="PQF25321.1"/>
    <property type="molecule type" value="Genomic_DNA"/>
</dbReference>
<accession>A0A2S7RYT6</accession>
<dbReference type="Proteomes" id="UP000237934">
    <property type="component" value="Unassembled WGS sequence"/>
</dbReference>
<evidence type="ECO:0000256" key="1">
    <source>
        <dbReference type="SAM" id="SignalP"/>
    </source>
</evidence>
<keyword evidence="1" id="KW-0732">Signal</keyword>
<sequence length="141" mass="15626">MKKLMVMLLALGSFMVFSHKANASTVTDSVEINGNSAKVEVNDEQYLEFEKGYLGSLEGISIEPEKSNNNDSGFRAAAVVPIRSYNKTITMTFSNTNFPSSTNYSEYKYNAWYRGTLTFQSSKKSGNSYIATYSGALFISN</sequence>
<reference evidence="2 3" key="1">
    <citation type="journal article" date="2018" name="Pathog. Dis.">
        <title>Whole-genome sequencing based characterization of antimicrobial resistance in Enterococcus.</title>
        <authorList>
            <person name="Tyson G."/>
        </authorList>
    </citation>
    <scope>NUCLEOTIDE SEQUENCE [LARGE SCALE GENOMIC DNA]</scope>
    <source>
        <strain evidence="2 3">CVM N55263</strain>
    </source>
</reference>
<feature type="chain" id="PRO_5015461302" description="DUF5626 domain-containing protein" evidence="1">
    <location>
        <begin position="24"/>
        <end position="141"/>
    </location>
</feature>
<organism evidence="2 3">
    <name type="scientific">Enterococcus mundtii</name>
    <dbReference type="NCBI Taxonomy" id="53346"/>
    <lineage>
        <taxon>Bacteria</taxon>
        <taxon>Bacillati</taxon>
        <taxon>Bacillota</taxon>
        <taxon>Bacilli</taxon>
        <taxon>Lactobacillales</taxon>
        <taxon>Enterococcaceae</taxon>
        <taxon>Enterococcus</taxon>
    </lineage>
</organism>
<protein>
    <recommendedName>
        <fullName evidence="4">DUF5626 domain-containing protein</fullName>
    </recommendedName>
</protein>
<evidence type="ECO:0000313" key="2">
    <source>
        <dbReference type="EMBL" id="PQF25321.1"/>
    </source>
</evidence>
<name>A0A2S7RYT6_ENTMU</name>
<comment type="caution">
    <text evidence="2">The sequence shown here is derived from an EMBL/GenBank/DDBJ whole genome shotgun (WGS) entry which is preliminary data.</text>
</comment>
<dbReference type="AlphaFoldDB" id="A0A2S7RYT6"/>
<gene>
    <name evidence="2" type="ORF">CUS89_01990</name>
</gene>
<evidence type="ECO:0000313" key="3">
    <source>
        <dbReference type="Proteomes" id="UP000237934"/>
    </source>
</evidence>
<evidence type="ECO:0008006" key="4">
    <source>
        <dbReference type="Google" id="ProtNLM"/>
    </source>
</evidence>